<organism evidence="1 2">
    <name type="scientific">Colletotrichum zoysiae</name>
    <dbReference type="NCBI Taxonomy" id="1216348"/>
    <lineage>
        <taxon>Eukaryota</taxon>
        <taxon>Fungi</taxon>
        <taxon>Dikarya</taxon>
        <taxon>Ascomycota</taxon>
        <taxon>Pezizomycotina</taxon>
        <taxon>Sordariomycetes</taxon>
        <taxon>Hypocreomycetidae</taxon>
        <taxon>Glomerellales</taxon>
        <taxon>Glomerellaceae</taxon>
        <taxon>Colletotrichum</taxon>
        <taxon>Colletotrichum graminicola species complex</taxon>
    </lineage>
</organism>
<evidence type="ECO:0000313" key="2">
    <source>
        <dbReference type="Proteomes" id="UP001232148"/>
    </source>
</evidence>
<proteinExistence type="predicted"/>
<sequence length="114" mass="12532">MATNNGLDRGTEYLYAVKGVTASSFLSENDRAEALQATYKAMAALEAPWETYTRLYTNTSSVIAALKVIKDLDLMGKWHAKGNIPMTSVELAELVGGCDPKLLRKYCFISHLPT</sequence>
<dbReference type="EMBL" id="MU843017">
    <property type="protein sequence ID" value="KAK2023006.1"/>
    <property type="molecule type" value="Genomic_DNA"/>
</dbReference>
<accession>A0AAD9LUW3</accession>
<dbReference type="AlphaFoldDB" id="A0AAD9LUW3"/>
<evidence type="ECO:0000313" key="1">
    <source>
        <dbReference type="EMBL" id="KAK2023006.1"/>
    </source>
</evidence>
<reference evidence="1" key="1">
    <citation type="submission" date="2021-06" db="EMBL/GenBank/DDBJ databases">
        <title>Comparative genomics, transcriptomics and evolutionary studies reveal genomic signatures of adaptation to plant cell wall in hemibiotrophic fungi.</title>
        <authorList>
            <consortium name="DOE Joint Genome Institute"/>
            <person name="Baroncelli R."/>
            <person name="Diaz J.F."/>
            <person name="Benocci T."/>
            <person name="Peng M."/>
            <person name="Battaglia E."/>
            <person name="Haridas S."/>
            <person name="Andreopoulos W."/>
            <person name="Labutti K."/>
            <person name="Pangilinan J."/>
            <person name="Floch G.L."/>
            <person name="Makela M.R."/>
            <person name="Henrissat B."/>
            <person name="Grigoriev I.V."/>
            <person name="Crouch J.A."/>
            <person name="De Vries R.P."/>
            <person name="Sukno S.A."/>
            <person name="Thon M.R."/>
        </authorList>
    </citation>
    <scope>NUCLEOTIDE SEQUENCE</scope>
    <source>
        <strain evidence="1">MAFF235873</strain>
    </source>
</reference>
<name>A0AAD9LUW3_9PEZI</name>
<keyword evidence="2" id="KW-1185">Reference proteome</keyword>
<dbReference type="Proteomes" id="UP001232148">
    <property type="component" value="Unassembled WGS sequence"/>
</dbReference>
<gene>
    <name evidence="1" type="ORF">LX32DRAFT_709158</name>
</gene>
<protein>
    <submittedName>
        <fullName evidence="1">Uncharacterized protein</fullName>
    </submittedName>
</protein>
<comment type="caution">
    <text evidence="1">The sequence shown here is derived from an EMBL/GenBank/DDBJ whole genome shotgun (WGS) entry which is preliminary data.</text>
</comment>